<feature type="compositionally biased region" description="Pro residues" evidence="5">
    <location>
        <begin position="27"/>
        <end position="71"/>
    </location>
</feature>
<feature type="region of interest" description="Disordered" evidence="5">
    <location>
        <begin position="1"/>
        <end position="87"/>
    </location>
</feature>
<evidence type="ECO:0000256" key="1">
    <source>
        <dbReference type="ARBA" id="ARBA00004370"/>
    </source>
</evidence>
<keyword evidence="8" id="KW-1185">Reference proteome</keyword>
<dbReference type="EMBL" id="BJYX01000001">
    <property type="protein sequence ID" value="GEO28618.1"/>
    <property type="molecule type" value="Genomic_DNA"/>
</dbReference>
<evidence type="ECO:0008006" key="9">
    <source>
        <dbReference type="Google" id="ProtNLM"/>
    </source>
</evidence>
<dbReference type="Pfam" id="PF04505">
    <property type="entry name" value="CD225"/>
    <property type="match status" value="1"/>
</dbReference>
<dbReference type="InterPro" id="IPR007593">
    <property type="entry name" value="CD225/Dispanin_fam"/>
</dbReference>
<name>A0A512CWL0_9MICO</name>
<gene>
    <name evidence="7" type="ORF">TAE01_04280</name>
</gene>
<dbReference type="AlphaFoldDB" id="A0A512CWL0"/>
<evidence type="ECO:0000256" key="5">
    <source>
        <dbReference type="SAM" id="MobiDB-lite"/>
    </source>
</evidence>
<dbReference type="RefSeq" id="WP_147062843.1">
    <property type="nucleotide sequence ID" value="NZ_BAAARO010000025.1"/>
</dbReference>
<feature type="transmembrane region" description="Helical" evidence="6">
    <location>
        <begin position="149"/>
        <end position="172"/>
    </location>
</feature>
<sequence length="173" mass="18369">MNDRDRHDDARQPDPTADEWSAWLPRLDPPTTPLPQPSAPPDAAVPPAPSPAPDAPHAPPSLPHLPPPPATPTSWYAGSSRPAPMPAPAGAPLYSPPPPNRLGLAIFCTVFCFMPFGIVALVKASSVNARWAQGRLVEARRASESVRSWCLLAALVWPGLGLLTAFTAVLGFR</sequence>
<dbReference type="OrthoDB" id="9815705at2"/>
<comment type="subcellular location">
    <subcellularLocation>
        <location evidence="1">Membrane</location>
    </subcellularLocation>
</comment>
<dbReference type="PANTHER" id="PTHR14948:SF44">
    <property type="entry name" value="PROLINE-RICH TRANSMEMBRANE PROTEIN 1-LIKE"/>
    <property type="match status" value="1"/>
</dbReference>
<evidence type="ECO:0000256" key="4">
    <source>
        <dbReference type="ARBA" id="ARBA00023136"/>
    </source>
</evidence>
<comment type="caution">
    <text evidence="7">The sequence shown here is derived from an EMBL/GenBank/DDBJ whole genome shotgun (WGS) entry which is preliminary data.</text>
</comment>
<organism evidence="7 8">
    <name type="scientific">Terrabacter aerolatus</name>
    <dbReference type="NCBI Taxonomy" id="422442"/>
    <lineage>
        <taxon>Bacteria</taxon>
        <taxon>Bacillati</taxon>
        <taxon>Actinomycetota</taxon>
        <taxon>Actinomycetes</taxon>
        <taxon>Micrococcales</taxon>
        <taxon>Intrasporangiaceae</taxon>
        <taxon>Terrabacter</taxon>
    </lineage>
</organism>
<proteinExistence type="predicted"/>
<feature type="compositionally biased region" description="Basic and acidic residues" evidence="5">
    <location>
        <begin position="1"/>
        <end position="12"/>
    </location>
</feature>
<dbReference type="InterPro" id="IPR051423">
    <property type="entry name" value="CD225/Dispanin"/>
</dbReference>
<evidence type="ECO:0000256" key="3">
    <source>
        <dbReference type="ARBA" id="ARBA00022989"/>
    </source>
</evidence>
<feature type="transmembrane region" description="Helical" evidence="6">
    <location>
        <begin position="102"/>
        <end position="122"/>
    </location>
</feature>
<keyword evidence="2 6" id="KW-0812">Transmembrane</keyword>
<keyword evidence="4 6" id="KW-0472">Membrane</keyword>
<reference evidence="7 8" key="1">
    <citation type="submission" date="2019-07" db="EMBL/GenBank/DDBJ databases">
        <title>Whole genome shotgun sequence of Terrabacter aerolatus NBRC 106305.</title>
        <authorList>
            <person name="Hosoyama A."/>
            <person name="Uohara A."/>
            <person name="Ohji S."/>
            <person name="Ichikawa N."/>
        </authorList>
    </citation>
    <scope>NUCLEOTIDE SEQUENCE [LARGE SCALE GENOMIC DNA]</scope>
    <source>
        <strain evidence="7 8">NBRC 106305</strain>
    </source>
</reference>
<protein>
    <recommendedName>
        <fullName evidence="9">Interferon-induced transmembrane protein</fullName>
    </recommendedName>
</protein>
<evidence type="ECO:0000256" key="6">
    <source>
        <dbReference type="SAM" id="Phobius"/>
    </source>
</evidence>
<evidence type="ECO:0000256" key="2">
    <source>
        <dbReference type="ARBA" id="ARBA00022692"/>
    </source>
</evidence>
<evidence type="ECO:0000313" key="8">
    <source>
        <dbReference type="Proteomes" id="UP000321534"/>
    </source>
</evidence>
<feature type="compositionally biased region" description="Low complexity" evidence="5">
    <location>
        <begin position="72"/>
        <end position="82"/>
    </location>
</feature>
<evidence type="ECO:0000313" key="7">
    <source>
        <dbReference type="EMBL" id="GEO28618.1"/>
    </source>
</evidence>
<dbReference type="GO" id="GO:0016020">
    <property type="term" value="C:membrane"/>
    <property type="evidence" value="ECO:0007669"/>
    <property type="project" value="UniProtKB-SubCell"/>
</dbReference>
<dbReference type="PANTHER" id="PTHR14948">
    <property type="entry name" value="NG5"/>
    <property type="match status" value="1"/>
</dbReference>
<accession>A0A512CWL0</accession>
<dbReference type="Proteomes" id="UP000321534">
    <property type="component" value="Unassembled WGS sequence"/>
</dbReference>
<keyword evidence="3 6" id="KW-1133">Transmembrane helix</keyword>